<sequence>MPSPPAHSDYLFDRASSPSVVVSNQLSLDTTDLGPKANQRSCTTCRRRKVKCNKERPCSNCIRNGVDCIFPPPGRARPTPRGRQSDAGRSLNPKEDASKRSRSAQFARNQQNNTDTLNGRTTSHGYAAGATDVSGGVPNGHPVRGFSEAISGKDQWIERSLYFGEMMPKNFYQNEFVSAVSRENVEDNYTRYFTRLAKLLTGMALQLGESPWGDAEDEEIEAGTENDDNHSVDRLLQTTPTNIDQDVFILGCNPPDDIPSSLHPSPSQIPFYWQTFVENVDPLIKIFHVPTMDKFMREMQRDIKSLSPPEDALMFAIYHAAVTSMSQIEVQDQLGQDKDTLVARYRLATKRALARADFMSASNLTTLQAVVLFLFCLRESDQSRFVWTMTALAVRLANGLGLNQVHRRSEEYGDTSLSPYDTEISLRLWLSIWLLDFRTAIDQRTDFLIPEVIHEAKLPLNIDDSDLDPASNNHPPLKTGMTEMAPTLIKYKIGVFMKNVSSHSANHPSQVGIVKMAAECKKLIEEEYFQDSVDDHSFYQFTTLTTQLFFAELPLIILHPTLACGARDNLSREQTDNLLSLSIDMIQCSHEMAALWTWPRWAKQPCNHAHWDAIESLLTELCIHPGRRRLAPKIWNAIDLAIGLWGSPTQQDGLWKPLMRLARKARQKRETGWPFNMHGSTELESDTGGQQMLVDWTFNVNDVEAPIWPTELSPGYLYENMGENFLLESGGSPSEIIDMM</sequence>
<organism evidence="6 7">
    <name type="scientific">Dactylonectria macrodidyma</name>
    <dbReference type="NCBI Taxonomy" id="307937"/>
    <lineage>
        <taxon>Eukaryota</taxon>
        <taxon>Fungi</taxon>
        <taxon>Dikarya</taxon>
        <taxon>Ascomycota</taxon>
        <taxon>Pezizomycotina</taxon>
        <taxon>Sordariomycetes</taxon>
        <taxon>Hypocreomycetidae</taxon>
        <taxon>Hypocreales</taxon>
        <taxon>Nectriaceae</taxon>
        <taxon>Dactylonectria</taxon>
    </lineage>
</organism>
<dbReference type="GO" id="GO:0005634">
    <property type="term" value="C:nucleus"/>
    <property type="evidence" value="ECO:0007669"/>
    <property type="project" value="UniProtKB-SubCell"/>
</dbReference>
<dbReference type="PANTHER" id="PTHR31001">
    <property type="entry name" value="UNCHARACTERIZED TRANSCRIPTIONAL REGULATORY PROTEIN"/>
    <property type="match status" value="1"/>
</dbReference>
<dbReference type="PANTHER" id="PTHR31001:SF50">
    <property type="entry name" value="ZN(II)2CYS6 TRANSCRIPTION FACTOR (EUROFUNG)"/>
    <property type="match status" value="1"/>
</dbReference>
<comment type="subcellular location">
    <subcellularLocation>
        <location evidence="1">Nucleus</location>
    </subcellularLocation>
</comment>
<dbReference type="InterPro" id="IPR036864">
    <property type="entry name" value="Zn2-C6_fun-type_DNA-bd_sf"/>
</dbReference>
<dbReference type="SUPFAM" id="SSF57701">
    <property type="entry name" value="Zn2/Cys6 DNA-binding domain"/>
    <property type="match status" value="1"/>
</dbReference>
<feature type="region of interest" description="Disordered" evidence="4">
    <location>
        <begin position="69"/>
        <end position="147"/>
    </location>
</feature>
<feature type="compositionally biased region" description="Polar residues" evidence="4">
    <location>
        <begin position="103"/>
        <end position="124"/>
    </location>
</feature>
<evidence type="ECO:0000313" key="6">
    <source>
        <dbReference type="EMBL" id="KAH7175244.1"/>
    </source>
</evidence>
<dbReference type="Proteomes" id="UP000738349">
    <property type="component" value="Unassembled WGS sequence"/>
</dbReference>
<dbReference type="InterPro" id="IPR001138">
    <property type="entry name" value="Zn2Cys6_DnaBD"/>
</dbReference>
<keyword evidence="7" id="KW-1185">Reference proteome</keyword>
<dbReference type="GO" id="GO:0006351">
    <property type="term" value="P:DNA-templated transcription"/>
    <property type="evidence" value="ECO:0007669"/>
    <property type="project" value="InterPro"/>
</dbReference>
<dbReference type="InterPro" id="IPR007219">
    <property type="entry name" value="XnlR_reg_dom"/>
</dbReference>
<evidence type="ECO:0000259" key="5">
    <source>
        <dbReference type="PROSITE" id="PS50048"/>
    </source>
</evidence>
<dbReference type="SMART" id="SM00066">
    <property type="entry name" value="GAL4"/>
    <property type="match status" value="1"/>
</dbReference>
<comment type="caution">
    <text evidence="6">The sequence shown here is derived from an EMBL/GenBank/DDBJ whole genome shotgun (WGS) entry which is preliminary data.</text>
</comment>
<proteinExistence type="predicted"/>
<dbReference type="Pfam" id="PF00172">
    <property type="entry name" value="Zn_clus"/>
    <property type="match status" value="1"/>
</dbReference>
<accession>A0A9P9JMJ8</accession>
<evidence type="ECO:0000256" key="2">
    <source>
        <dbReference type="ARBA" id="ARBA00022723"/>
    </source>
</evidence>
<evidence type="ECO:0000256" key="1">
    <source>
        <dbReference type="ARBA" id="ARBA00004123"/>
    </source>
</evidence>
<feature type="region of interest" description="Disordered" evidence="4">
    <location>
        <begin position="213"/>
        <end position="232"/>
    </location>
</feature>
<gene>
    <name evidence="6" type="ORF">EDB81DRAFT_895687</name>
</gene>
<dbReference type="GO" id="GO:0003677">
    <property type="term" value="F:DNA binding"/>
    <property type="evidence" value="ECO:0007669"/>
    <property type="project" value="InterPro"/>
</dbReference>
<evidence type="ECO:0000256" key="3">
    <source>
        <dbReference type="ARBA" id="ARBA00023242"/>
    </source>
</evidence>
<dbReference type="GO" id="GO:0008270">
    <property type="term" value="F:zinc ion binding"/>
    <property type="evidence" value="ECO:0007669"/>
    <property type="project" value="InterPro"/>
</dbReference>
<dbReference type="GO" id="GO:0000981">
    <property type="term" value="F:DNA-binding transcription factor activity, RNA polymerase II-specific"/>
    <property type="evidence" value="ECO:0007669"/>
    <property type="project" value="InterPro"/>
</dbReference>
<dbReference type="AlphaFoldDB" id="A0A9P9JMJ8"/>
<feature type="domain" description="Zn(2)-C6 fungal-type" evidence="5">
    <location>
        <begin position="41"/>
        <end position="70"/>
    </location>
</feature>
<name>A0A9P9JMJ8_9HYPO</name>
<keyword evidence="3" id="KW-0539">Nucleus</keyword>
<dbReference type="SMART" id="SM00906">
    <property type="entry name" value="Fungal_trans"/>
    <property type="match status" value="1"/>
</dbReference>
<dbReference type="OrthoDB" id="435881at2759"/>
<dbReference type="EMBL" id="JAGMUV010000001">
    <property type="protein sequence ID" value="KAH7175244.1"/>
    <property type="molecule type" value="Genomic_DNA"/>
</dbReference>
<keyword evidence="2" id="KW-0479">Metal-binding</keyword>
<dbReference type="Gene3D" id="4.10.240.10">
    <property type="entry name" value="Zn(2)-C6 fungal-type DNA-binding domain"/>
    <property type="match status" value="1"/>
</dbReference>
<reference evidence="6" key="1">
    <citation type="journal article" date="2021" name="Nat. Commun.">
        <title>Genetic determinants of endophytism in the Arabidopsis root mycobiome.</title>
        <authorList>
            <person name="Mesny F."/>
            <person name="Miyauchi S."/>
            <person name="Thiergart T."/>
            <person name="Pickel B."/>
            <person name="Atanasova L."/>
            <person name="Karlsson M."/>
            <person name="Huettel B."/>
            <person name="Barry K.W."/>
            <person name="Haridas S."/>
            <person name="Chen C."/>
            <person name="Bauer D."/>
            <person name="Andreopoulos W."/>
            <person name="Pangilinan J."/>
            <person name="LaButti K."/>
            <person name="Riley R."/>
            <person name="Lipzen A."/>
            <person name="Clum A."/>
            <person name="Drula E."/>
            <person name="Henrissat B."/>
            <person name="Kohler A."/>
            <person name="Grigoriev I.V."/>
            <person name="Martin F.M."/>
            <person name="Hacquard S."/>
        </authorList>
    </citation>
    <scope>NUCLEOTIDE SEQUENCE</scope>
    <source>
        <strain evidence="6">MPI-CAGE-AT-0147</strain>
    </source>
</reference>
<dbReference type="InterPro" id="IPR050613">
    <property type="entry name" value="Sec_Metabolite_Reg"/>
</dbReference>
<dbReference type="CDD" id="cd12148">
    <property type="entry name" value="fungal_TF_MHR"/>
    <property type="match status" value="1"/>
</dbReference>
<dbReference type="CDD" id="cd00067">
    <property type="entry name" value="GAL4"/>
    <property type="match status" value="1"/>
</dbReference>
<evidence type="ECO:0000256" key="4">
    <source>
        <dbReference type="SAM" id="MobiDB-lite"/>
    </source>
</evidence>
<dbReference type="PROSITE" id="PS50048">
    <property type="entry name" value="ZN2_CY6_FUNGAL_2"/>
    <property type="match status" value="1"/>
</dbReference>
<protein>
    <recommendedName>
        <fullName evidence="5">Zn(2)-C6 fungal-type domain-containing protein</fullName>
    </recommendedName>
</protein>
<dbReference type="PROSITE" id="PS00463">
    <property type="entry name" value="ZN2_CY6_FUNGAL_1"/>
    <property type="match status" value="1"/>
</dbReference>
<dbReference type="Pfam" id="PF04082">
    <property type="entry name" value="Fungal_trans"/>
    <property type="match status" value="1"/>
</dbReference>
<evidence type="ECO:0000313" key="7">
    <source>
        <dbReference type="Proteomes" id="UP000738349"/>
    </source>
</evidence>
<feature type="compositionally biased region" description="Acidic residues" evidence="4">
    <location>
        <begin position="214"/>
        <end position="226"/>
    </location>
</feature>